<feature type="transmembrane region" description="Helical" evidence="7">
    <location>
        <begin position="70"/>
        <end position="90"/>
    </location>
</feature>
<evidence type="ECO:0000256" key="3">
    <source>
        <dbReference type="ARBA" id="ARBA00022692"/>
    </source>
</evidence>
<feature type="compositionally biased region" description="Polar residues" evidence="6">
    <location>
        <begin position="368"/>
        <end position="384"/>
    </location>
</feature>
<dbReference type="PANTHER" id="PTHR10165:SF197">
    <property type="entry name" value="FI04477P-RELATED"/>
    <property type="match status" value="1"/>
</dbReference>
<feature type="domain" description="Phosphatidic acid phosphatase type 2/haloperoxidase" evidence="8">
    <location>
        <begin position="163"/>
        <end position="313"/>
    </location>
</feature>
<protein>
    <submittedName>
        <fullName evidence="9">Putative phosphatidate phosphatase</fullName>
    </submittedName>
</protein>
<gene>
    <name evidence="9" type="primary">wun_6</name>
    <name evidence="9" type="ORF">g.32382</name>
</gene>
<evidence type="ECO:0000256" key="2">
    <source>
        <dbReference type="ARBA" id="ARBA00008816"/>
    </source>
</evidence>
<reference evidence="9" key="1">
    <citation type="submission" date="2014-11" db="EMBL/GenBank/DDBJ databases">
        <authorList>
            <person name="Geib S."/>
        </authorList>
    </citation>
    <scope>NUCLEOTIDE SEQUENCE</scope>
</reference>
<feature type="transmembrane region" description="Helical" evidence="7">
    <location>
        <begin position="110"/>
        <end position="132"/>
    </location>
</feature>
<dbReference type="PANTHER" id="PTHR10165">
    <property type="entry name" value="LIPID PHOSPHATE PHOSPHATASE"/>
    <property type="match status" value="1"/>
</dbReference>
<dbReference type="GO" id="GO:0007165">
    <property type="term" value="P:signal transduction"/>
    <property type="evidence" value="ECO:0007669"/>
    <property type="project" value="TreeGrafter"/>
</dbReference>
<organism evidence="9">
    <name type="scientific">Zeugodacus cucurbitae</name>
    <name type="common">Melon fruit fly</name>
    <name type="synonym">Bactrocera cucurbitae</name>
    <dbReference type="NCBI Taxonomy" id="28588"/>
    <lineage>
        <taxon>Eukaryota</taxon>
        <taxon>Metazoa</taxon>
        <taxon>Ecdysozoa</taxon>
        <taxon>Arthropoda</taxon>
        <taxon>Hexapoda</taxon>
        <taxon>Insecta</taxon>
        <taxon>Pterygota</taxon>
        <taxon>Neoptera</taxon>
        <taxon>Endopterygota</taxon>
        <taxon>Diptera</taxon>
        <taxon>Brachycera</taxon>
        <taxon>Muscomorpha</taxon>
        <taxon>Tephritoidea</taxon>
        <taxon>Tephritidae</taxon>
        <taxon>Zeugodacus</taxon>
        <taxon>Zeugodacus</taxon>
    </lineage>
</organism>
<evidence type="ECO:0000259" key="8">
    <source>
        <dbReference type="SMART" id="SM00014"/>
    </source>
</evidence>
<dbReference type="CDD" id="cd03384">
    <property type="entry name" value="PAP2_wunen"/>
    <property type="match status" value="1"/>
</dbReference>
<evidence type="ECO:0000256" key="4">
    <source>
        <dbReference type="ARBA" id="ARBA00022989"/>
    </source>
</evidence>
<evidence type="ECO:0000256" key="5">
    <source>
        <dbReference type="ARBA" id="ARBA00023136"/>
    </source>
</evidence>
<dbReference type="AlphaFoldDB" id="A0A0A1X268"/>
<dbReference type="GO" id="GO:0046839">
    <property type="term" value="P:phospholipid dephosphorylation"/>
    <property type="evidence" value="ECO:0007669"/>
    <property type="project" value="TreeGrafter"/>
</dbReference>
<evidence type="ECO:0000256" key="6">
    <source>
        <dbReference type="SAM" id="MobiDB-lite"/>
    </source>
</evidence>
<feature type="transmembrane region" description="Helical" evidence="7">
    <location>
        <begin position="270"/>
        <end position="289"/>
    </location>
</feature>
<keyword evidence="3 7" id="KW-0812">Transmembrane</keyword>
<dbReference type="EMBL" id="GBXI01009080">
    <property type="protein sequence ID" value="JAD05212.1"/>
    <property type="molecule type" value="Transcribed_RNA"/>
</dbReference>
<dbReference type="GO" id="GO:0006644">
    <property type="term" value="P:phospholipid metabolic process"/>
    <property type="evidence" value="ECO:0007669"/>
    <property type="project" value="InterPro"/>
</dbReference>
<dbReference type="InterPro" id="IPR043216">
    <property type="entry name" value="PAP-like"/>
</dbReference>
<dbReference type="Pfam" id="PF01569">
    <property type="entry name" value="PAP2"/>
    <property type="match status" value="1"/>
</dbReference>
<evidence type="ECO:0000313" key="9">
    <source>
        <dbReference type="EMBL" id="JAD05212.1"/>
    </source>
</evidence>
<dbReference type="SUPFAM" id="SSF48317">
    <property type="entry name" value="Acid phosphatase/Vanadium-dependent haloperoxidase"/>
    <property type="match status" value="1"/>
</dbReference>
<feature type="transmembrane region" description="Helical" evidence="7">
    <location>
        <begin position="295"/>
        <end position="316"/>
    </location>
</feature>
<dbReference type="Gene3D" id="1.20.144.10">
    <property type="entry name" value="Phosphatidic acid phosphatase type 2/haloperoxidase"/>
    <property type="match status" value="1"/>
</dbReference>
<dbReference type="InterPro" id="IPR036938">
    <property type="entry name" value="PAP2/HPO_sf"/>
</dbReference>
<dbReference type="SMART" id="SM00014">
    <property type="entry name" value="acidPPc"/>
    <property type="match status" value="1"/>
</dbReference>
<dbReference type="InterPro" id="IPR000326">
    <property type="entry name" value="PAP2/HPO"/>
</dbReference>
<keyword evidence="4 7" id="KW-1133">Transmembrane helix</keyword>
<evidence type="ECO:0000256" key="7">
    <source>
        <dbReference type="SAM" id="Phobius"/>
    </source>
</evidence>
<name>A0A0A1X268_ZEUCU</name>
<keyword evidence="5 7" id="KW-0472">Membrane</keyword>
<feature type="region of interest" description="Disordered" evidence="6">
    <location>
        <begin position="363"/>
        <end position="384"/>
    </location>
</feature>
<dbReference type="GO" id="GO:0008195">
    <property type="term" value="F:phosphatidate phosphatase activity"/>
    <property type="evidence" value="ECO:0007669"/>
    <property type="project" value="TreeGrafter"/>
</dbReference>
<proteinExistence type="inferred from homology"/>
<sequence>MYFERKFKLKKKQQKDTTFSSQQLSGGYQLILTFVSDPLSSTKATKHNAMKDTKLTTDDRRFLRSLLTDLIIFVVLGLPILICEFVIEPFRRGFFCTDETIRYPFRENTVTTVLLAVIILVVPAIILLAVELTLYYRCGRIREMVLLFGFKVPAWLVEFVKHALYFTFGGLLTMDATEVGKFTIGRLRPHFISVCQPQLLDGSNCESAQNLHRYIENYICVGSGYTQEDVRQARLSFPSGHSSLSFFALTYVAIYLQYKITWRGSQLARHFLQFSLVMLAWYTALSRIMDNWHHWSDVLCGSVLGIAMAVITARYITKEFNTPQSCLRGHLPRQDTCTTLNEIVPTPPPYTIAHGVGDSMPSLHRESNGSGTHSFSNDQYCTKV</sequence>
<reference evidence="9" key="2">
    <citation type="journal article" date="2015" name="Gigascience">
        <title>Reconstructing a comprehensive transcriptome assembly of a white-pupal translocated strain of the pest fruit fly Bactrocera cucurbitae.</title>
        <authorList>
            <person name="Sim S.B."/>
            <person name="Calla B."/>
            <person name="Hall B."/>
            <person name="DeRego T."/>
            <person name="Geib S.M."/>
        </authorList>
    </citation>
    <scope>NUCLEOTIDE SEQUENCE</scope>
</reference>
<dbReference type="GO" id="GO:0005886">
    <property type="term" value="C:plasma membrane"/>
    <property type="evidence" value="ECO:0007669"/>
    <property type="project" value="TreeGrafter"/>
</dbReference>
<evidence type="ECO:0000256" key="1">
    <source>
        <dbReference type="ARBA" id="ARBA00004141"/>
    </source>
</evidence>
<accession>A0A0A1X268</accession>
<comment type="subcellular location">
    <subcellularLocation>
        <location evidence="1">Membrane</location>
        <topology evidence="1">Multi-pass membrane protein</topology>
    </subcellularLocation>
</comment>
<comment type="similarity">
    <text evidence="2">Belongs to the PA-phosphatase related phosphoesterase family.</text>
</comment>